<comment type="caution">
    <text evidence="2">The sequence shown here is derived from an EMBL/GenBank/DDBJ whole genome shotgun (WGS) entry which is preliminary data.</text>
</comment>
<feature type="domain" description="MIP18 family-like" evidence="1">
    <location>
        <begin position="13"/>
        <end position="83"/>
    </location>
</feature>
<dbReference type="PANTHER" id="PTHR42831">
    <property type="entry name" value="FE-S PROTEIN MATURATION AUXILIARY FACTOR YITW"/>
    <property type="match status" value="1"/>
</dbReference>
<dbReference type="InterPro" id="IPR002744">
    <property type="entry name" value="MIP18-like"/>
</dbReference>
<dbReference type="Proteomes" id="UP000028713">
    <property type="component" value="Unassembled WGS sequence"/>
</dbReference>
<evidence type="ECO:0000259" key="1">
    <source>
        <dbReference type="Pfam" id="PF01883"/>
    </source>
</evidence>
<dbReference type="OrthoDB" id="9805360at2"/>
<proteinExistence type="predicted"/>
<dbReference type="InterPro" id="IPR014291">
    <property type="entry name" value="SUF_FeS_clus_asmbl-assoc"/>
</dbReference>
<protein>
    <submittedName>
        <fullName evidence="2">FeS assembly SUF system protein</fullName>
    </submittedName>
</protein>
<keyword evidence="3" id="KW-1185">Reference proteome</keyword>
<dbReference type="PANTHER" id="PTHR42831:SF1">
    <property type="entry name" value="FE-S PROTEIN MATURATION AUXILIARY FACTOR YITW"/>
    <property type="match status" value="1"/>
</dbReference>
<evidence type="ECO:0000313" key="2">
    <source>
        <dbReference type="EMBL" id="KFE98471.1"/>
    </source>
</evidence>
<gene>
    <name evidence="2" type="ORF">IX39_13625</name>
</gene>
<sequence>MKFTDDQIADIGEEIIGVLKTVYDPEIPVDIYELGLIYDVQISDEADVNIIMTLTTPNCPVAETLPQEVKDKVKAVENVKEVELELTFEPSWNKDMMSEEAKFELGML</sequence>
<dbReference type="STRING" id="236814.IX39_13625"/>
<dbReference type="InterPro" id="IPR034904">
    <property type="entry name" value="FSCA_dom_sf"/>
</dbReference>
<reference evidence="2 3" key="1">
    <citation type="submission" date="2014-07" db="EMBL/GenBank/DDBJ databases">
        <title>Genome of Chryseobacterium formosense LMG 24722.</title>
        <authorList>
            <person name="Pipes S.E."/>
            <person name="Stropko S.J."/>
            <person name="Newman J.D."/>
        </authorList>
    </citation>
    <scope>NUCLEOTIDE SEQUENCE [LARGE SCALE GENOMIC DNA]</scope>
    <source>
        <strain evidence="2 3">LMG 24722</strain>
    </source>
</reference>
<dbReference type="Gene3D" id="3.30.300.130">
    <property type="entry name" value="Fe-S cluster assembly (FSCA)"/>
    <property type="match status" value="1"/>
</dbReference>
<dbReference type="eggNOG" id="COG2151">
    <property type="taxonomic scope" value="Bacteria"/>
</dbReference>
<dbReference type="SUPFAM" id="SSF117916">
    <property type="entry name" value="Fe-S cluster assembly (FSCA) domain-like"/>
    <property type="match status" value="1"/>
</dbReference>
<dbReference type="InterPro" id="IPR052339">
    <property type="entry name" value="Fe-S_Maturation_MIP18"/>
</dbReference>
<dbReference type="AlphaFoldDB" id="A0A085Z208"/>
<dbReference type="RefSeq" id="WP_034677689.1">
    <property type="nucleotide sequence ID" value="NZ_FPAP01000002.1"/>
</dbReference>
<accession>A0A085Z208</accession>
<evidence type="ECO:0000313" key="3">
    <source>
        <dbReference type="Proteomes" id="UP000028713"/>
    </source>
</evidence>
<dbReference type="NCBIfam" id="TIGR02945">
    <property type="entry name" value="SUF_assoc"/>
    <property type="match status" value="1"/>
</dbReference>
<name>A0A085Z208_9FLAO</name>
<dbReference type="EMBL" id="JPRP01000002">
    <property type="protein sequence ID" value="KFE98471.1"/>
    <property type="molecule type" value="Genomic_DNA"/>
</dbReference>
<organism evidence="2 3">
    <name type="scientific">Chryseobacterium formosense</name>
    <dbReference type="NCBI Taxonomy" id="236814"/>
    <lineage>
        <taxon>Bacteria</taxon>
        <taxon>Pseudomonadati</taxon>
        <taxon>Bacteroidota</taxon>
        <taxon>Flavobacteriia</taxon>
        <taxon>Flavobacteriales</taxon>
        <taxon>Weeksellaceae</taxon>
        <taxon>Chryseobacterium group</taxon>
        <taxon>Chryseobacterium</taxon>
    </lineage>
</organism>
<dbReference type="Pfam" id="PF01883">
    <property type="entry name" value="FeS_assembly_P"/>
    <property type="match status" value="1"/>
</dbReference>